<reference evidence="5 6" key="1">
    <citation type="submission" date="2021-03" db="EMBL/GenBank/DDBJ databases">
        <authorList>
            <person name="So Y."/>
        </authorList>
    </citation>
    <scope>NUCLEOTIDE SEQUENCE [LARGE SCALE GENOMIC DNA]</scope>
    <source>
        <strain evidence="5 6">SSH11</strain>
    </source>
</reference>
<dbReference type="SUPFAM" id="SSF52540">
    <property type="entry name" value="P-loop containing nucleoside triphosphate hydrolases"/>
    <property type="match status" value="1"/>
</dbReference>
<dbReference type="SMART" id="SM00382">
    <property type="entry name" value="AAA"/>
    <property type="match status" value="1"/>
</dbReference>
<dbReference type="InterPro" id="IPR003439">
    <property type="entry name" value="ABC_transporter-like_ATP-bd"/>
</dbReference>
<evidence type="ECO:0000313" key="6">
    <source>
        <dbReference type="Proteomes" id="UP000681594"/>
    </source>
</evidence>
<proteinExistence type="predicted"/>
<dbReference type="EMBL" id="JAGIZB010000002">
    <property type="protein sequence ID" value="MBP0443654.1"/>
    <property type="molecule type" value="Genomic_DNA"/>
</dbReference>
<evidence type="ECO:0000256" key="3">
    <source>
        <dbReference type="ARBA" id="ARBA00022840"/>
    </source>
</evidence>
<protein>
    <submittedName>
        <fullName evidence="5">ABC transporter ATP-binding protein</fullName>
    </submittedName>
</protein>
<comment type="caution">
    <text evidence="5">The sequence shown here is derived from an EMBL/GenBank/DDBJ whole genome shotgun (WGS) entry which is preliminary data.</text>
</comment>
<keyword evidence="6" id="KW-1185">Reference proteome</keyword>
<dbReference type="InterPro" id="IPR027417">
    <property type="entry name" value="P-loop_NTPase"/>
</dbReference>
<dbReference type="InterPro" id="IPR032823">
    <property type="entry name" value="BCA_ABC_TP_C"/>
</dbReference>
<evidence type="ECO:0000313" key="5">
    <source>
        <dbReference type="EMBL" id="MBP0443654.1"/>
    </source>
</evidence>
<dbReference type="InterPro" id="IPR003593">
    <property type="entry name" value="AAA+_ATPase"/>
</dbReference>
<dbReference type="PANTHER" id="PTHR45772">
    <property type="entry name" value="CONSERVED COMPONENT OF ABC TRANSPORTER FOR NATURAL AMINO ACIDS-RELATED"/>
    <property type="match status" value="1"/>
</dbReference>
<dbReference type="InterPro" id="IPR051120">
    <property type="entry name" value="ABC_AA/LPS_Transport"/>
</dbReference>
<gene>
    <name evidence="5" type="ORF">J8J14_02585</name>
</gene>
<dbReference type="Pfam" id="PF00005">
    <property type="entry name" value="ABC_tran"/>
    <property type="match status" value="1"/>
</dbReference>
<dbReference type="GO" id="GO:0005524">
    <property type="term" value="F:ATP binding"/>
    <property type="evidence" value="ECO:0007669"/>
    <property type="project" value="UniProtKB-KW"/>
</dbReference>
<sequence length="250" mass="26115">MSAALGTDPSPLLRVEGLRRAFGGLVAVDGLSFSIRPGEILGLLGPNGSGKTTALNLISGVLAPDAGRVVLEGREVAGLPAHRLSRLGIARTFQLVRVLPGLSLEENVVAGLAFGRDPAWGTEARARAAALLERVGLGGRAAQPASVLTYGDQKRLELARALALSPRLLLLDEWLAGLNPTELRGGIDLIASLRDEGCTVLMVEHVMDAIRALADRCVVMNAGRSIAEGPPAEVLAERAVIQAYLGEDDA</sequence>
<name>A0ABS4A9I7_9PROT</name>
<accession>A0ABS4A9I7</accession>
<evidence type="ECO:0000256" key="1">
    <source>
        <dbReference type="ARBA" id="ARBA00022448"/>
    </source>
</evidence>
<dbReference type="PANTHER" id="PTHR45772:SF9">
    <property type="entry name" value="CONSERVED COMPONENT OF ABC TRANSPORTER FOR NATURAL AMINO ACIDS"/>
    <property type="match status" value="1"/>
</dbReference>
<dbReference type="PROSITE" id="PS50893">
    <property type="entry name" value="ABC_TRANSPORTER_2"/>
    <property type="match status" value="1"/>
</dbReference>
<dbReference type="Proteomes" id="UP000681594">
    <property type="component" value="Unassembled WGS sequence"/>
</dbReference>
<evidence type="ECO:0000256" key="2">
    <source>
        <dbReference type="ARBA" id="ARBA00022741"/>
    </source>
</evidence>
<dbReference type="Pfam" id="PF12399">
    <property type="entry name" value="BCA_ABC_TP_C"/>
    <property type="match status" value="1"/>
</dbReference>
<dbReference type="RefSeq" id="WP_209377880.1">
    <property type="nucleotide sequence ID" value="NZ_JAGIZB010000002.1"/>
</dbReference>
<dbReference type="CDD" id="cd03219">
    <property type="entry name" value="ABC_Mj1267_LivG_branched"/>
    <property type="match status" value="1"/>
</dbReference>
<keyword evidence="2" id="KW-0547">Nucleotide-binding</keyword>
<keyword evidence="1" id="KW-0813">Transport</keyword>
<organism evidence="5 6">
    <name type="scientific">Pararoseomonas baculiformis</name>
    <dbReference type="NCBI Taxonomy" id="2820812"/>
    <lineage>
        <taxon>Bacteria</taxon>
        <taxon>Pseudomonadati</taxon>
        <taxon>Pseudomonadota</taxon>
        <taxon>Alphaproteobacteria</taxon>
        <taxon>Acetobacterales</taxon>
        <taxon>Acetobacteraceae</taxon>
        <taxon>Pararoseomonas</taxon>
    </lineage>
</organism>
<dbReference type="Gene3D" id="3.40.50.300">
    <property type="entry name" value="P-loop containing nucleotide triphosphate hydrolases"/>
    <property type="match status" value="1"/>
</dbReference>
<evidence type="ECO:0000259" key="4">
    <source>
        <dbReference type="PROSITE" id="PS50893"/>
    </source>
</evidence>
<keyword evidence="3 5" id="KW-0067">ATP-binding</keyword>
<feature type="domain" description="ABC transporter" evidence="4">
    <location>
        <begin position="13"/>
        <end position="247"/>
    </location>
</feature>